<dbReference type="InterPro" id="IPR036514">
    <property type="entry name" value="SGNH_hydro_sf"/>
</dbReference>
<dbReference type="CDD" id="cd00229">
    <property type="entry name" value="SGNH_hydrolase"/>
    <property type="match status" value="1"/>
</dbReference>
<reference evidence="4" key="1">
    <citation type="submission" date="2018-02" db="EMBL/GenBank/DDBJ databases">
        <title>Genome sequencing of Solimonas sp. HR-BB.</title>
        <authorList>
            <person name="Lee Y."/>
            <person name="Jeon C.O."/>
        </authorList>
    </citation>
    <scope>NUCLEOTIDE SEQUENCE [LARGE SCALE GENOMIC DNA]</scope>
    <source>
        <strain evidence="4">HR-U</strain>
    </source>
</reference>
<evidence type="ECO:0000313" key="3">
    <source>
        <dbReference type="EMBL" id="PQA55550.1"/>
    </source>
</evidence>
<dbReference type="InterPro" id="IPR013830">
    <property type="entry name" value="SGNH_hydro"/>
</dbReference>
<name>A0A2S7IHI4_9BACT</name>
<proteinExistence type="predicted"/>
<sequence length="419" mass="47429">MKRYLLFFFLFLSGLVGAQSDSLENARLLRPRQGLPFFFQKIKAGKNLTIGYLGGSITEAGKGWREQSVQGLQKRYPKAQFSGINAGVGGTGSDLGVFRVQPQILDQKPDLVFVEFAVNDNGKKPEQIYRAMEGIVRKIWRQNPQIDICFVYTITADLAPYFQRGKLPPSALAMEQIAEHYGVPSVCMGLKVAALAKEGTLLFKGKREEHPDKIVFSPDNVHPYAETGHALYAEALGEALQQLSSQKTTLKAHVIPKPYVADHWEAARMVPFEQLKRQGNWQVLTPETDTVARLMKNRFPRLLKSTQPGDYLQVRMKGQACGLYDVMGPGCGQYVLELDQDYQQKIDRFDAYCTYYRSNFFVLPIDPQKEHTFRFRVSGEKLDKAKILKARNETIDDTRRYEENACYAGQLLLVGELIP</sequence>
<dbReference type="Pfam" id="PF13472">
    <property type="entry name" value="Lipase_GDSL_2"/>
    <property type="match status" value="1"/>
</dbReference>
<dbReference type="SUPFAM" id="SSF52266">
    <property type="entry name" value="SGNH hydrolase"/>
    <property type="match status" value="1"/>
</dbReference>
<dbReference type="EMBL" id="PTRA01000004">
    <property type="protein sequence ID" value="PQA55550.1"/>
    <property type="molecule type" value="Genomic_DNA"/>
</dbReference>
<dbReference type="GO" id="GO:0016788">
    <property type="term" value="F:hydrolase activity, acting on ester bonds"/>
    <property type="evidence" value="ECO:0007669"/>
    <property type="project" value="UniProtKB-ARBA"/>
</dbReference>
<comment type="caution">
    <text evidence="3">The sequence shown here is derived from an EMBL/GenBank/DDBJ whole genome shotgun (WGS) entry which is preliminary data.</text>
</comment>
<evidence type="ECO:0000256" key="1">
    <source>
        <dbReference type="SAM" id="SignalP"/>
    </source>
</evidence>
<feature type="domain" description="SGNH hydrolase-type esterase" evidence="2">
    <location>
        <begin position="53"/>
        <end position="192"/>
    </location>
</feature>
<dbReference type="RefSeq" id="WP_104715015.1">
    <property type="nucleotide sequence ID" value="NZ_PTRA01000004.1"/>
</dbReference>
<dbReference type="Gene3D" id="3.40.50.1110">
    <property type="entry name" value="SGNH hydrolase"/>
    <property type="match status" value="1"/>
</dbReference>
<protein>
    <submittedName>
        <fullName evidence="3">SGNH/GDSL hydrolase family protein</fullName>
    </submittedName>
</protein>
<keyword evidence="4" id="KW-1185">Reference proteome</keyword>
<dbReference type="OrthoDB" id="9796689at2"/>
<dbReference type="PANTHER" id="PTHR34407">
    <property type="entry name" value="EXPRESSED PROTEIN"/>
    <property type="match status" value="1"/>
</dbReference>
<keyword evidence="1" id="KW-0732">Signal</keyword>
<evidence type="ECO:0000259" key="2">
    <source>
        <dbReference type="Pfam" id="PF13472"/>
    </source>
</evidence>
<gene>
    <name evidence="3" type="ORF">C5O19_19215</name>
</gene>
<feature type="chain" id="PRO_5015640630" evidence="1">
    <location>
        <begin position="19"/>
        <end position="419"/>
    </location>
</feature>
<organism evidence="3 4">
    <name type="scientific">Siphonobacter curvatus</name>
    <dbReference type="NCBI Taxonomy" id="2094562"/>
    <lineage>
        <taxon>Bacteria</taxon>
        <taxon>Pseudomonadati</taxon>
        <taxon>Bacteroidota</taxon>
        <taxon>Cytophagia</taxon>
        <taxon>Cytophagales</taxon>
        <taxon>Cytophagaceae</taxon>
        <taxon>Siphonobacter</taxon>
    </lineage>
</organism>
<keyword evidence="3" id="KW-0378">Hydrolase</keyword>
<dbReference type="PANTHER" id="PTHR34407:SF1">
    <property type="entry name" value="SGNH HYDROLASE-TYPE ESTERASE DOMAIN-CONTAINING PROTEIN"/>
    <property type="match status" value="1"/>
</dbReference>
<feature type="signal peptide" evidence="1">
    <location>
        <begin position="1"/>
        <end position="18"/>
    </location>
</feature>
<dbReference type="Proteomes" id="UP000239590">
    <property type="component" value="Unassembled WGS sequence"/>
</dbReference>
<dbReference type="AlphaFoldDB" id="A0A2S7IHI4"/>
<accession>A0A2S7IHI4</accession>
<evidence type="ECO:0000313" key="4">
    <source>
        <dbReference type="Proteomes" id="UP000239590"/>
    </source>
</evidence>